<sequence>MPWKQNYTISDEIAIADADIVWPNGKQCCFGIVVDLSPVTSPAGLTEKSLAYPTYHFGMNEGLDSFLDMFARHGLRATFAIPAAIAGIYPSLIATISGAGHEIAANGLFGEDPLTLDEKTEAERVIQATELIESVTGTRPRGWYSLPRPTDPFATGNVSGRTIDLLIASGYAYFGNSLADDAPHYWVTDFENRKNLLALPYYYHFDDRFFLMFPSEGTGLERPDVLFRNWKTEFAAQYRRGRHFSMTVSPQRSGWGHRLDNLDAFLCEAVAMPGIWNATGSEIADHWTRQHPAATYLKLEPSIWKSYEGSLN</sequence>
<comment type="similarity">
    <text evidence="2">Belongs to the polysaccharide deacetylase family.</text>
</comment>
<dbReference type="InterPro" id="IPR002509">
    <property type="entry name" value="NODB_dom"/>
</dbReference>
<dbReference type="CDD" id="cd10916">
    <property type="entry name" value="CE4_PuuE_HpPgdA_like"/>
    <property type="match status" value="1"/>
</dbReference>
<dbReference type="SUPFAM" id="SSF88713">
    <property type="entry name" value="Glycoside hydrolase/deacetylase"/>
    <property type="match status" value="1"/>
</dbReference>
<keyword evidence="7" id="KW-1185">Reference proteome</keyword>
<comment type="function">
    <text evidence="1">Is involved in generating a small heat-stable compound (Nod), an acylated oligomer of N-acetylglucosamine, that stimulates mitosis in various plant protoplasts.</text>
</comment>
<dbReference type="InterPro" id="IPR011330">
    <property type="entry name" value="Glyco_hydro/deAcase_b/a-brl"/>
</dbReference>
<evidence type="ECO:0000313" key="7">
    <source>
        <dbReference type="Proteomes" id="UP001589692"/>
    </source>
</evidence>
<evidence type="ECO:0000259" key="5">
    <source>
        <dbReference type="Pfam" id="PF01522"/>
    </source>
</evidence>
<reference evidence="6 7" key="1">
    <citation type="submission" date="2024-09" db="EMBL/GenBank/DDBJ databases">
        <authorList>
            <person name="Sun Q."/>
            <person name="Mori K."/>
        </authorList>
    </citation>
    <scope>NUCLEOTIDE SEQUENCE [LARGE SCALE GENOMIC DNA]</scope>
    <source>
        <strain evidence="6 7">TBRC 4938</strain>
    </source>
</reference>
<evidence type="ECO:0000256" key="1">
    <source>
        <dbReference type="ARBA" id="ARBA00003236"/>
    </source>
</evidence>
<gene>
    <name evidence="6" type="ORF">ACFFP0_09155</name>
</gene>
<dbReference type="EMBL" id="JBHMAA010000011">
    <property type="protein sequence ID" value="MFB9949012.1"/>
    <property type="molecule type" value="Genomic_DNA"/>
</dbReference>
<dbReference type="PANTHER" id="PTHR43123">
    <property type="entry name" value="POLYSACCHARIDE DEACETYLASE-RELATED"/>
    <property type="match status" value="1"/>
</dbReference>
<organism evidence="6 7">
    <name type="scientific">Rhizobium puerariae</name>
    <dbReference type="NCBI Taxonomy" id="1585791"/>
    <lineage>
        <taxon>Bacteria</taxon>
        <taxon>Pseudomonadati</taxon>
        <taxon>Pseudomonadota</taxon>
        <taxon>Alphaproteobacteria</taxon>
        <taxon>Hyphomicrobiales</taxon>
        <taxon>Rhizobiaceae</taxon>
        <taxon>Rhizobium/Agrobacterium group</taxon>
        <taxon>Rhizobium</taxon>
    </lineage>
</organism>
<evidence type="ECO:0000256" key="4">
    <source>
        <dbReference type="ARBA" id="ARBA00032976"/>
    </source>
</evidence>
<dbReference type="Pfam" id="PF01522">
    <property type="entry name" value="Polysacc_deac_1"/>
    <property type="match status" value="1"/>
</dbReference>
<proteinExistence type="inferred from homology"/>
<name>A0ABV6AGM1_9HYPH</name>
<dbReference type="Gene3D" id="3.20.20.370">
    <property type="entry name" value="Glycoside hydrolase/deacetylase"/>
    <property type="match status" value="1"/>
</dbReference>
<dbReference type="RefSeq" id="WP_377259356.1">
    <property type="nucleotide sequence ID" value="NZ_JBHMAA010000011.1"/>
</dbReference>
<dbReference type="PANTHER" id="PTHR43123:SF4">
    <property type="entry name" value="POLYSACCHARIDE DEACETYLASE"/>
    <property type="match status" value="1"/>
</dbReference>
<feature type="domain" description="NodB homology" evidence="5">
    <location>
        <begin position="46"/>
        <end position="143"/>
    </location>
</feature>
<evidence type="ECO:0000256" key="3">
    <source>
        <dbReference type="ARBA" id="ARBA00020071"/>
    </source>
</evidence>
<comment type="caution">
    <text evidence="6">The sequence shown here is derived from an EMBL/GenBank/DDBJ whole genome shotgun (WGS) entry which is preliminary data.</text>
</comment>
<evidence type="ECO:0000313" key="6">
    <source>
        <dbReference type="EMBL" id="MFB9949012.1"/>
    </source>
</evidence>
<protein>
    <recommendedName>
        <fullName evidence="3">Chitooligosaccharide deacetylase</fullName>
    </recommendedName>
    <alternativeName>
        <fullName evidence="4">Nodulation protein B</fullName>
    </alternativeName>
</protein>
<evidence type="ECO:0000256" key="2">
    <source>
        <dbReference type="ARBA" id="ARBA00010973"/>
    </source>
</evidence>
<dbReference type="Proteomes" id="UP001589692">
    <property type="component" value="Unassembled WGS sequence"/>
</dbReference>
<accession>A0ABV6AGM1</accession>